<dbReference type="GO" id="GO:0009421">
    <property type="term" value="C:bacterial-type flagellum filament cap"/>
    <property type="evidence" value="ECO:0007669"/>
    <property type="project" value="InterPro"/>
</dbReference>
<feature type="domain" description="Flagellar hook-associated protein 2 C-terminal" evidence="7">
    <location>
        <begin position="264"/>
        <end position="486"/>
    </location>
</feature>
<dbReference type="GO" id="GO:0009424">
    <property type="term" value="C:bacterial-type flagellum hook"/>
    <property type="evidence" value="ECO:0007669"/>
    <property type="project" value="UniProtKB-UniRule"/>
</dbReference>
<dbReference type="PANTHER" id="PTHR30288:SF0">
    <property type="entry name" value="FLAGELLAR HOOK-ASSOCIATED PROTEIN 2"/>
    <property type="match status" value="1"/>
</dbReference>
<evidence type="ECO:0000313" key="8">
    <source>
        <dbReference type="EMBL" id="SDL07377.1"/>
    </source>
</evidence>
<dbReference type="InterPro" id="IPR010810">
    <property type="entry name" value="Flagellin_hook_IN_motif"/>
</dbReference>
<evidence type="ECO:0000259" key="6">
    <source>
        <dbReference type="Pfam" id="PF02465"/>
    </source>
</evidence>
<evidence type="ECO:0000259" key="7">
    <source>
        <dbReference type="Pfam" id="PF07195"/>
    </source>
</evidence>
<keyword evidence="3" id="KW-0175">Coiled coil</keyword>
<keyword evidence="8" id="KW-0966">Cell projection</keyword>
<evidence type="ECO:0000256" key="2">
    <source>
        <dbReference type="ARBA" id="ARBA00011255"/>
    </source>
</evidence>
<dbReference type="Proteomes" id="UP000198706">
    <property type="component" value="Unassembled WGS sequence"/>
</dbReference>
<sequence>MRKRKQGFRIAASGPRAEAVFHRPMRYDPVKSKGYALASLLLKSRKGVFDTMAIDSDYVQQMASQLASYEVQSALTRANRNQATYKAQLNAVTTLETALRSFASAVKGLKGSSGSMLVNSATFSQSGYATATVGATAVPGSYQFFVEQLATRHQLALEGLQNSDVDTSGTLTIGQGGSSFSIDLAGVDKDGDGINSLDELAAAINGAADNTGVNATLVRSNGTVSLVLGSEETGTANAISLSASGTSGGAFDSALASARELSAAKDARVRLGGENGMLLTNGSNTFDQIIDGVSLTFTQAHQAGGQPLTVDIGQDQSATKDKAQAFISAFNTLMGSFDSLTVSGNESTARGVLAGDSSIRAIESMLNQVLRTSYGGATLMDFGIVADRNGKLTLDAKRFEKAVAADPDGFEKLFTDKGNLIDSLDKNLAVYTSSVNGVMKSRKETLNAMLRRVGDQFDNLQKQYDSYYGRYLKQYTGLMQTMAAMEQTYGMFS</sequence>
<comment type="function">
    <text evidence="5">Required for morphogenesis and for the elongation of the flagellar filament by facilitating polymerization of the flagellin monomers at the tip of growing filament. Forms a capping structure, which prevents flagellin subunits (transported through the central channel of the flagellum) from leaking out without polymerization at the distal end.</text>
</comment>
<proteinExistence type="inferred from homology"/>
<comment type="similarity">
    <text evidence="1 5">Belongs to the FliD family.</text>
</comment>
<keyword evidence="4 5" id="KW-0975">Bacterial flagellum</keyword>
<dbReference type="GO" id="GO:0007155">
    <property type="term" value="P:cell adhesion"/>
    <property type="evidence" value="ECO:0007669"/>
    <property type="project" value="InterPro"/>
</dbReference>
<dbReference type="GO" id="GO:0005576">
    <property type="term" value="C:extracellular region"/>
    <property type="evidence" value="ECO:0007669"/>
    <property type="project" value="UniProtKB-SubCell"/>
</dbReference>
<evidence type="ECO:0000256" key="5">
    <source>
        <dbReference type="RuleBase" id="RU362066"/>
    </source>
</evidence>
<protein>
    <recommendedName>
        <fullName evidence="5">Flagellar hook-associated protein 2</fullName>
        <shortName evidence="5">HAP2</shortName>
    </recommendedName>
    <alternativeName>
        <fullName evidence="5">Flagellar cap protein</fullName>
    </alternativeName>
</protein>
<dbReference type="Pfam" id="PF07195">
    <property type="entry name" value="FliD_C"/>
    <property type="match status" value="1"/>
</dbReference>
<evidence type="ECO:0000256" key="1">
    <source>
        <dbReference type="ARBA" id="ARBA00009764"/>
    </source>
</evidence>
<dbReference type="EMBL" id="FNFD01000014">
    <property type="protein sequence ID" value="SDL07377.1"/>
    <property type="molecule type" value="Genomic_DNA"/>
</dbReference>
<dbReference type="Pfam" id="PF07196">
    <property type="entry name" value="Flagellin_IN"/>
    <property type="match status" value="1"/>
</dbReference>
<evidence type="ECO:0000313" key="9">
    <source>
        <dbReference type="Proteomes" id="UP000198706"/>
    </source>
</evidence>
<accession>A0A1G9H363</accession>
<dbReference type="InterPro" id="IPR040026">
    <property type="entry name" value="FliD"/>
</dbReference>
<dbReference type="Pfam" id="PF02465">
    <property type="entry name" value="FliD_N"/>
    <property type="match status" value="1"/>
</dbReference>
<feature type="domain" description="Flagellar hook-associated protein 2 N-terminal" evidence="6">
    <location>
        <begin position="59"/>
        <end position="153"/>
    </location>
</feature>
<dbReference type="STRING" id="137658.SAMN05216186_11493"/>
<dbReference type="InterPro" id="IPR010809">
    <property type="entry name" value="FliD_C"/>
</dbReference>
<dbReference type="GO" id="GO:0071973">
    <property type="term" value="P:bacterial-type flagellum-dependent cell motility"/>
    <property type="evidence" value="ECO:0007669"/>
    <property type="project" value="TreeGrafter"/>
</dbReference>
<name>A0A1G9H363_9PSED</name>
<gene>
    <name evidence="8" type="ORF">SAMN05216186_11493</name>
</gene>
<reference evidence="8 9" key="1">
    <citation type="submission" date="2016-10" db="EMBL/GenBank/DDBJ databases">
        <authorList>
            <person name="de Groot N.N."/>
        </authorList>
    </citation>
    <scope>NUCLEOTIDE SEQUENCE [LARGE SCALE GENOMIC DNA]</scope>
    <source>
        <strain evidence="8 9">JCM 21544</strain>
    </source>
</reference>
<dbReference type="InterPro" id="IPR003481">
    <property type="entry name" value="FliD_N"/>
</dbReference>
<dbReference type="AlphaFoldDB" id="A0A1G9H363"/>
<comment type="subunit">
    <text evidence="2 5">Homopentamer.</text>
</comment>
<keyword evidence="8" id="KW-0282">Flagellum</keyword>
<comment type="subcellular location">
    <subcellularLocation>
        <location evidence="5">Secreted</location>
    </subcellularLocation>
    <subcellularLocation>
        <location evidence="5">Bacterial flagellum</location>
    </subcellularLocation>
</comment>
<keyword evidence="9" id="KW-1185">Reference proteome</keyword>
<evidence type="ECO:0000256" key="3">
    <source>
        <dbReference type="ARBA" id="ARBA00023054"/>
    </source>
</evidence>
<organism evidence="8 9">
    <name type="scientific">Pseudomonas indica</name>
    <dbReference type="NCBI Taxonomy" id="137658"/>
    <lineage>
        <taxon>Bacteria</taxon>
        <taxon>Pseudomonadati</taxon>
        <taxon>Pseudomonadota</taxon>
        <taxon>Gammaproteobacteria</taxon>
        <taxon>Pseudomonadales</taxon>
        <taxon>Pseudomonadaceae</taxon>
        <taxon>Pseudomonas</taxon>
    </lineage>
</organism>
<keyword evidence="5" id="KW-0964">Secreted</keyword>
<evidence type="ECO:0000256" key="4">
    <source>
        <dbReference type="ARBA" id="ARBA00023143"/>
    </source>
</evidence>
<dbReference type="PANTHER" id="PTHR30288">
    <property type="entry name" value="FLAGELLAR CAP/ASSEMBLY PROTEIN FLID"/>
    <property type="match status" value="1"/>
</dbReference>
<keyword evidence="8" id="KW-0969">Cilium</keyword>